<name>A0A9Q1EJI3_SYNKA</name>
<reference evidence="2" key="1">
    <citation type="journal article" date="2023" name="Science">
        <title>Genome structures resolve the early diversification of teleost fishes.</title>
        <authorList>
            <person name="Parey E."/>
            <person name="Louis A."/>
            <person name="Montfort J."/>
            <person name="Bouchez O."/>
            <person name="Roques C."/>
            <person name="Iampietro C."/>
            <person name="Lluch J."/>
            <person name="Castinel A."/>
            <person name="Donnadieu C."/>
            <person name="Desvignes T."/>
            <person name="Floi Bucao C."/>
            <person name="Jouanno E."/>
            <person name="Wen M."/>
            <person name="Mejri S."/>
            <person name="Dirks R."/>
            <person name="Jansen H."/>
            <person name="Henkel C."/>
            <person name="Chen W.J."/>
            <person name="Zahm M."/>
            <person name="Cabau C."/>
            <person name="Klopp C."/>
            <person name="Thompson A.W."/>
            <person name="Robinson-Rechavi M."/>
            <person name="Braasch I."/>
            <person name="Lecointre G."/>
            <person name="Bobe J."/>
            <person name="Postlethwait J.H."/>
            <person name="Berthelot C."/>
            <person name="Roest Crollius H."/>
            <person name="Guiguen Y."/>
        </authorList>
    </citation>
    <scope>NUCLEOTIDE SEQUENCE</scope>
    <source>
        <strain evidence="2">WJC10195</strain>
    </source>
</reference>
<dbReference type="OrthoDB" id="10676831at2759"/>
<dbReference type="Proteomes" id="UP001152622">
    <property type="component" value="Chromosome 16"/>
</dbReference>
<organism evidence="2 3">
    <name type="scientific">Synaphobranchus kaupii</name>
    <name type="common">Kaup's arrowtooth eel</name>
    <dbReference type="NCBI Taxonomy" id="118154"/>
    <lineage>
        <taxon>Eukaryota</taxon>
        <taxon>Metazoa</taxon>
        <taxon>Chordata</taxon>
        <taxon>Craniata</taxon>
        <taxon>Vertebrata</taxon>
        <taxon>Euteleostomi</taxon>
        <taxon>Actinopterygii</taxon>
        <taxon>Neopterygii</taxon>
        <taxon>Teleostei</taxon>
        <taxon>Anguilliformes</taxon>
        <taxon>Synaphobranchidae</taxon>
        <taxon>Synaphobranchus</taxon>
    </lineage>
</organism>
<evidence type="ECO:0000313" key="3">
    <source>
        <dbReference type="Proteomes" id="UP001152622"/>
    </source>
</evidence>
<feature type="region of interest" description="Disordered" evidence="1">
    <location>
        <begin position="1"/>
        <end position="34"/>
    </location>
</feature>
<proteinExistence type="predicted"/>
<evidence type="ECO:0000313" key="2">
    <source>
        <dbReference type="EMBL" id="KAJ8339935.1"/>
    </source>
</evidence>
<comment type="caution">
    <text evidence="2">The sequence shown here is derived from an EMBL/GenBank/DDBJ whole genome shotgun (WGS) entry which is preliminary data.</text>
</comment>
<sequence>MQKGGAEVHLQWQKRSDLGSTPSAANPDAPRIPTVTLINHRRILDRRSAHRGLSSSSPCSFRATRADPGELGWDGELITRHLHEGPCKRGFGGSRGPAR</sequence>
<dbReference type="AlphaFoldDB" id="A0A9Q1EJI3"/>
<keyword evidence="3" id="KW-1185">Reference proteome</keyword>
<protein>
    <submittedName>
        <fullName evidence="2">Uncharacterized protein</fullName>
    </submittedName>
</protein>
<gene>
    <name evidence="2" type="ORF">SKAU_G00345680</name>
</gene>
<dbReference type="EMBL" id="JAINUF010000016">
    <property type="protein sequence ID" value="KAJ8339935.1"/>
    <property type="molecule type" value="Genomic_DNA"/>
</dbReference>
<evidence type="ECO:0000256" key="1">
    <source>
        <dbReference type="SAM" id="MobiDB-lite"/>
    </source>
</evidence>
<accession>A0A9Q1EJI3</accession>